<dbReference type="EC" id="2.4.1.101" evidence="14"/>
<gene>
    <name evidence="19" type="ORF">FOZ61_000324</name>
</gene>
<evidence type="ECO:0000256" key="12">
    <source>
        <dbReference type="ARBA" id="ARBA00023136"/>
    </source>
</evidence>
<evidence type="ECO:0000313" key="19">
    <source>
        <dbReference type="EMBL" id="KAF4650427.1"/>
    </source>
</evidence>
<organism evidence="19 20">
    <name type="scientific">Perkinsus olseni</name>
    <name type="common">Perkinsus atlanticus</name>
    <dbReference type="NCBI Taxonomy" id="32597"/>
    <lineage>
        <taxon>Eukaryota</taxon>
        <taxon>Sar</taxon>
        <taxon>Alveolata</taxon>
        <taxon>Perkinsozoa</taxon>
        <taxon>Perkinsea</taxon>
        <taxon>Perkinsida</taxon>
        <taxon>Perkinsidae</taxon>
        <taxon>Perkinsus</taxon>
    </lineage>
</organism>
<evidence type="ECO:0000256" key="14">
    <source>
        <dbReference type="ARBA" id="ARBA00038949"/>
    </source>
</evidence>
<proteinExistence type="inferred from homology"/>
<dbReference type="AlphaFoldDB" id="A0A7J6KTR8"/>
<dbReference type="Proteomes" id="UP000570595">
    <property type="component" value="Unassembled WGS sequence"/>
</dbReference>
<dbReference type="PANTHER" id="PTHR10468:SF0">
    <property type="entry name" value="ALPHA-1,3-MANNOSYL-GLYCOPROTEIN 2-BETA-N-ACETYLGLUCOSAMINYLTRANSFERASE"/>
    <property type="match status" value="1"/>
</dbReference>
<keyword evidence="5" id="KW-0328">Glycosyltransferase</keyword>
<comment type="pathway">
    <text evidence="3">Protein modification; protein glycosylation.</text>
</comment>
<keyword evidence="10" id="KW-1133">Transmembrane helix</keyword>
<evidence type="ECO:0000256" key="16">
    <source>
        <dbReference type="ARBA" id="ARBA00049421"/>
    </source>
</evidence>
<dbReference type="InterPro" id="IPR038558">
    <property type="entry name" value="SAS-6_N_sf"/>
</dbReference>
<feature type="non-terminal residue" evidence="19">
    <location>
        <position position="1"/>
    </location>
</feature>
<dbReference type="EMBL" id="JABAHT010001047">
    <property type="protein sequence ID" value="KAF4650427.1"/>
    <property type="molecule type" value="Genomic_DNA"/>
</dbReference>
<keyword evidence="9" id="KW-0735">Signal-anchor</keyword>
<dbReference type="Gene3D" id="3.90.550.10">
    <property type="entry name" value="Spore Coat Polysaccharide Biosynthesis Protein SpsA, Chain A"/>
    <property type="match status" value="1"/>
</dbReference>
<reference evidence="19 20" key="1">
    <citation type="submission" date="2020-04" db="EMBL/GenBank/DDBJ databases">
        <title>Perkinsus olseni comparative genomics.</title>
        <authorList>
            <person name="Bogema D.R."/>
        </authorList>
    </citation>
    <scope>NUCLEOTIDE SEQUENCE [LARGE SCALE GENOMIC DNA]</scope>
    <source>
        <strain evidence="19">ATCC PRA-179</strain>
    </source>
</reference>
<evidence type="ECO:0000256" key="1">
    <source>
        <dbReference type="ARBA" id="ARBA00001936"/>
    </source>
</evidence>
<feature type="domain" description="Spindle assembly abnormal protein 6 N-terminal" evidence="18">
    <location>
        <begin position="61"/>
        <end position="175"/>
    </location>
</feature>
<evidence type="ECO:0000256" key="9">
    <source>
        <dbReference type="ARBA" id="ARBA00022968"/>
    </source>
</evidence>
<dbReference type="GO" id="GO:0046872">
    <property type="term" value="F:metal ion binding"/>
    <property type="evidence" value="ECO:0007669"/>
    <property type="project" value="UniProtKB-KW"/>
</dbReference>
<keyword evidence="7" id="KW-0812">Transmembrane</keyword>
<dbReference type="CDD" id="cd10142">
    <property type="entry name" value="HD_SAS6_N"/>
    <property type="match status" value="1"/>
</dbReference>
<protein>
    <recommendedName>
        <fullName evidence="14">alpha-1,3-mannosyl-glycoprotein 2-beta-N-acetylglucosaminyltransferase</fullName>
        <ecNumber evidence="14">2.4.1.101</ecNumber>
    </recommendedName>
    <alternativeName>
        <fullName evidence="15">N-glycosyl-oligosaccharide-glycoprotein N-acetylglucosaminyltransferase I</fullName>
    </alternativeName>
</protein>
<feature type="coiled-coil region" evidence="17">
    <location>
        <begin position="936"/>
        <end position="991"/>
    </location>
</feature>
<dbReference type="Pfam" id="PF16531">
    <property type="entry name" value="SAS-6_N"/>
    <property type="match status" value="1"/>
</dbReference>
<comment type="catalytic activity">
    <reaction evidence="16">
        <text>N(4)-(alpha-D-Man-(1-&gt;3)-[alpha-D-Man-(1-&gt;3)-[alpha-D-Man-(1-&gt;6)]-alpha-D-Man-(1-&gt;6)]-beta-D-Man-(1-&gt;4)-beta-D-GlcNAc-(1-&gt;4)-beta-D-GlcNAc)-L-asparaginyl-[protein] (N-glucan mannose isomer 5A1,2) + UDP-N-acetyl-alpha-D-glucosamine = N(4)-{beta-D-GlcNAc-(1-&gt;2)-alpha-D-Man-(1-&gt;3)-[alpha-D-Man-(1-&gt;3)-[alpha-D-Man-(1-&gt;6)]-alpha-D-Man-(1-&gt;6)]-beta-D-Man-(1-&gt;4)-beta-D-GlcNAc-(1-&gt;4)-beta-D-GlcNAc}-L-asparaginyl-[protein] + UDP + H(+)</text>
        <dbReference type="Rhea" id="RHEA:11456"/>
        <dbReference type="Rhea" id="RHEA-COMP:14367"/>
        <dbReference type="Rhea" id="RHEA-COMP:14368"/>
        <dbReference type="ChEBI" id="CHEBI:15378"/>
        <dbReference type="ChEBI" id="CHEBI:57705"/>
        <dbReference type="ChEBI" id="CHEBI:58223"/>
        <dbReference type="ChEBI" id="CHEBI:59087"/>
        <dbReference type="ChEBI" id="CHEBI:60625"/>
        <dbReference type="EC" id="2.4.1.101"/>
    </reaction>
</comment>
<dbReference type="GO" id="GO:0003827">
    <property type="term" value="F:alpha-1,3-mannosylglycoprotein 2-beta-N-acetylglucosaminyltransferase activity"/>
    <property type="evidence" value="ECO:0007669"/>
    <property type="project" value="UniProtKB-EC"/>
</dbReference>
<dbReference type="GO" id="GO:0000139">
    <property type="term" value="C:Golgi membrane"/>
    <property type="evidence" value="ECO:0007669"/>
    <property type="project" value="UniProtKB-SubCell"/>
</dbReference>
<keyword evidence="12" id="KW-0472">Membrane</keyword>
<evidence type="ECO:0000256" key="5">
    <source>
        <dbReference type="ARBA" id="ARBA00022676"/>
    </source>
</evidence>
<keyword evidence="6" id="KW-0808">Transferase</keyword>
<evidence type="ECO:0000256" key="11">
    <source>
        <dbReference type="ARBA" id="ARBA00023034"/>
    </source>
</evidence>
<dbReference type="InterPro" id="IPR029044">
    <property type="entry name" value="Nucleotide-diphossugar_trans"/>
</dbReference>
<evidence type="ECO:0000256" key="3">
    <source>
        <dbReference type="ARBA" id="ARBA00004922"/>
    </source>
</evidence>
<dbReference type="SUPFAM" id="SSF53448">
    <property type="entry name" value="Nucleotide-diphospho-sugar transferases"/>
    <property type="match status" value="1"/>
</dbReference>
<evidence type="ECO:0000256" key="8">
    <source>
        <dbReference type="ARBA" id="ARBA00022723"/>
    </source>
</evidence>
<dbReference type="InterPro" id="IPR004139">
    <property type="entry name" value="Glyco_trans_13"/>
</dbReference>
<comment type="subcellular location">
    <subcellularLocation>
        <location evidence="2">Golgi apparatus membrane</location>
        <topology evidence="2">Single-pass type II membrane protein</topology>
    </subcellularLocation>
</comment>
<comment type="cofactor">
    <cofactor evidence="1">
        <name>Mn(2+)</name>
        <dbReference type="ChEBI" id="CHEBI:29035"/>
    </cofactor>
</comment>
<evidence type="ECO:0000256" key="7">
    <source>
        <dbReference type="ARBA" id="ARBA00022692"/>
    </source>
</evidence>
<name>A0A7J6KTR8_PEROL</name>
<dbReference type="InterPro" id="IPR052261">
    <property type="entry name" value="Glycosyltransferase_13"/>
</dbReference>
<keyword evidence="17" id="KW-0175">Coiled coil</keyword>
<dbReference type="Pfam" id="PF03071">
    <property type="entry name" value="GNT-I"/>
    <property type="match status" value="1"/>
</dbReference>
<evidence type="ECO:0000256" key="2">
    <source>
        <dbReference type="ARBA" id="ARBA00004323"/>
    </source>
</evidence>
<evidence type="ECO:0000256" key="4">
    <source>
        <dbReference type="ARBA" id="ARBA00006492"/>
    </source>
</evidence>
<evidence type="ECO:0000256" key="10">
    <source>
        <dbReference type="ARBA" id="ARBA00022989"/>
    </source>
</evidence>
<evidence type="ECO:0000313" key="20">
    <source>
        <dbReference type="Proteomes" id="UP000570595"/>
    </source>
</evidence>
<evidence type="ECO:0000256" key="6">
    <source>
        <dbReference type="ARBA" id="ARBA00022679"/>
    </source>
</evidence>
<keyword evidence="13" id="KW-0464">Manganese</keyword>
<comment type="similarity">
    <text evidence="4">Belongs to the glycosyltransferase 13 family.</text>
</comment>
<comment type="caution">
    <text evidence="19">The sequence shown here is derived from an EMBL/GenBank/DDBJ whole genome shotgun (WGS) entry which is preliminary data.</text>
</comment>
<dbReference type="InterPro" id="IPR032396">
    <property type="entry name" value="SAS-6_N"/>
</dbReference>
<feature type="coiled-coil region" evidence="17">
    <location>
        <begin position="789"/>
        <end position="858"/>
    </location>
</feature>
<sequence length="991" mass="112275">MYNGYHHIAAAAAIIAASSSSIVVLEALLDVFREIPLELRVLSMTRKTTGEGEEGNPPPPVDVGTLEAIRCKVMILGENEGSFRHCRVELTSENDIFFHYTHSLAEMQFRDIQEEQKLMIEFNEYVNVFIKMCNSCIAEPHAFLGVLVMARDGTARLDFVQNMEYKFIELLSAEFIASPDTVIRQHITYRYNALKSKLNASQARLQDFHAIVKLKNPSLLLQIQKGTVRAGTPYLATSTEGEVSYVKTCPTPLQSSSSAATALAPGVSGEVTTDVTKGSGQHPVLKNSAIVVMAHDREQYLASCLESLLALDGIQLFTMYVSLDEVSAFNRMEGVIRDKERQHGRRIGVWHRPLIPPLTAYDTLPSSKIAAHYRYALEQVYTVHQHDYVIMVENDLIFAPDFLTLFINTAKLLQDDDSLYCISGWNDNGFIEYATNETTLFRTHFFPGLGWMAHRSLWDRIRWKWPNAPTTGWDHWMRLSNPTLNARPIDEVPRSRHIAVEGSNVHAADQAGIYQRMALSSGRGVVGGGGGGGMMIREYDEALRKMISLAIPSTLDQLSNILIQGQQQAADNNAGGLVPMDRIYMIPYLREEYPIIQQRLNLFPNYFRGQHKGVVIINIHAARTTRLIFIDRRSGHQWLPNNISLTPPPLMTYLSASRGVSCNDACHNNNDMVCYDHLLEFGNDCHVMLTHFPCEQGCGHQLGLELPAYVLDGGLHTFGQCLVTDHGAPSCLTSHPSTARMCVCLPPPPPPMDDRPISNHEHEEEEEEDMIDFLGPNHALMAPLQTALLNRMMRKLNRISIVLKDKEEEGRRLRKHREELGAQLYTFQQQLGSLQSNIEEANHNREDTDDKVKKVKERTEVLIEEYDRVSRDTRDQVLMLEKVREERNRVLHVVEQLKRYREDLQGNIALKKRAAYKGETNVQVVEKDKAQQDLLIDELTRALKGKNEDIVLLEGQVEVQIKERDNARIMIREATQALEEINDERKVIKQE</sequence>
<dbReference type="PANTHER" id="PTHR10468">
    <property type="entry name" value="PROTEIN O-LINKED-MANNOSE BETA-1,2-N-ACETYLGLUCOSAMINYLTRANSFERASE 1/ALPHA-1,3-MANNOSYL-GLYCOPROTEIN 2-BETA-N-ACETYLGLUCOSAMINYLTRANSFERASE"/>
    <property type="match status" value="1"/>
</dbReference>
<dbReference type="Gene3D" id="2.170.210.20">
    <property type="entry name" value="Spindle assembly abnormal protein 6, N-terminal domain"/>
    <property type="match status" value="1"/>
</dbReference>
<evidence type="ECO:0000256" key="17">
    <source>
        <dbReference type="SAM" id="Coils"/>
    </source>
</evidence>
<evidence type="ECO:0000256" key="13">
    <source>
        <dbReference type="ARBA" id="ARBA00023211"/>
    </source>
</evidence>
<accession>A0A7J6KTR8</accession>
<dbReference type="OrthoDB" id="440755at2759"/>
<evidence type="ECO:0000256" key="15">
    <source>
        <dbReference type="ARBA" id="ARBA00041712"/>
    </source>
</evidence>
<evidence type="ECO:0000259" key="18">
    <source>
        <dbReference type="Pfam" id="PF16531"/>
    </source>
</evidence>
<keyword evidence="11" id="KW-0333">Golgi apparatus</keyword>
<dbReference type="UniPathway" id="UPA00378"/>
<keyword evidence="8" id="KW-0479">Metal-binding</keyword>